<dbReference type="GO" id="GO:0045159">
    <property type="term" value="F:myosin II binding"/>
    <property type="evidence" value="ECO:0007669"/>
    <property type="project" value="TreeGrafter"/>
</dbReference>
<dbReference type="GO" id="GO:0005886">
    <property type="term" value="C:plasma membrane"/>
    <property type="evidence" value="ECO:0007669"/>
    <property type="project" value="TreeGrafter"/>
</dbReference>
<dbReference type="GO" id="GO:0005096">
    <property type="term" value="F:GTPase activator activity"/>
    <property type="evidence" value="ECO:0007669"/>
    <property type="project" value="TreeGrafter"/>
</dbReference>
<comment type="similarity">
    <text evidence="1">Belongs to the WD repeat L(2)GL family.</text>
</comment>
<feature type="compositionally biased region" description="Basic residues" evidence="6">
    <location>
        <begin position="1662"/>
        <end position="1675"/>
    </location>
</feature>
<keyword evidence="2" id="KW-0268">Exocytosis</keyword>
<evidence type="ECO:0000256" key="6">
    <source>
        <dbReference type="SAM" id="MobiDB-lite"/>
    </source>
</evidence>
<dbReference type="GO" id="GO:0008593">
    <property type="term" value="P:regulation of Notch signaling pathway"/>
    <property type="evidence" value="ECO:0007669"/>
    <property type="project" value="TreeGrafter"/>
</dbReference>
<dbReference type="InterPro" id="IPR000664">
    <property type="entry name" value="Lethal2_giant"/>
</dbReference>
<evidence type="ECO:0000256" key="4">
    <source>
        <dbReference type="ARBA" id="ARBA00022737"/>
    </source>
</evidence>
<dbReference type="PANTHER" id="PTHR10241:SF29">
    <property type="entry name" value="LETHAL(2) GIANT LARVAE PROTEIN"/>
    <property type="match status" value="1"/>
</dbReference>
<dbReference type="InterPro" id="IPR001680">
    <property type="entry name" value="WD40_rpt"/>
</dbReference>
<dbReference type="GO" id="GO:0006893">
    <property type="term" value="P:Golgi to plasma membrane transport"/>
    <property type="evidence" value="ECO:0007669"/>
    <property type="project" value="TreeGrafter"/>
</dbReference>
<keyword evidence="3 5" id="KW-0853">WD repeat</keyword>
<dbReference type="SUPFAM" id="SSF50978">
    <property type="entry name" value="WD40 repeat-like"/>
    <property type="match status" value="2"/>
</dbReference>
<dbReference type="RefSeq" id="XP_027198391.1">
    <property type="nucleotide sequence ID" value="XM_027342590.1"/>
</dbReference>
<dbReference type="SUPFAM" id="SSF50729">
    <property type="entry name" value="PH domain-like"/>
    <property type="match status" value="1"/>
</dbReference>
<reference evidence="9" key="1">
    <citation type="submission" date="2025-08" db="UniProtKB">
        <authorList>
            <consortium name="RefSeq"/>
        </authorList>
    </citation>
    <scope>IDENTIFICATION</scope>
    <source>
        <strain evidence="9">Airmid</strain>
    </source>
</reference>
<dbReference type="GO" id="GO:0019905">
    <property type="term" value="F:syntaxin binding"/>
    <property type="evidence" value="ECO:0007669"/>
    <property type="project" value="TreeGrafter"/>
</dbReference>
<feature type="region of interest" description="Disordered" evidence="6">
    <location>
        <begin position="1656"/>
        <end position="1690"/>
    </location>
</feature>
<evidence type="ECO:0000256" key="3">
    <source>
        <dbReference type="ARBA" id="ARBA00022574"/>
    </source>
</evidence>
<protein>
    <submittedName>
        <fullName evidence="9">Uncharacterized protein LOC113792676</fullName>
    </submittedName>
</protein>
<dbReference type="Gene3D" id="2.30.29.30">
    <property type="entry name" value="Pleckstrin-homology domain (PH domain)/Phosphotyrosine-binding domain (PTB)"/>
    <property type="match status" value="1"/>
</dbReference>
<proteinExistence type="inferred from homology"/>
<evidence type="ECO:0000256" key="5">
    <source>
        <dbReference type="PROSITE-ProRule" id="PRU00221"/>
    </source>
</evidence>
<dbReference type="InParanoid" id="A0A6P6XZW1"/>
<evidence type="ECO:0000256" key="2">
    <source>
        <dbReference type="ARBA" id="ARBA00022483"/>
    </source>
</evidence>
<dbReference type="Pfam" id="PF08366">
    <property type="entry name" value="LLGL"/>
    <property type="match status" value="1"/>
</dbReference>
<dbReference type="InterPro" id="IPR011993">
    <property type="entry name" value="PH-like_dom_sf"/>
</dbReference>
<dbReference type="PROSITE" id="PS50082">
    <property type="entry name" value="WD_REPEATS_2"/>
    <property type="match status" value="1"/>
</dbReference>
<evidence type="ECO:0000313" key="8">
    <source>
        <dbReference type="Proteomes" id="UP000515146"/>
    </source>
</evidence>
<feature type="domain" description="Lethal giant larvae homologue 2" evidence="7">
    <location>
        <begin position="1234"/>
        <end position="1348"/>
    </location>
</feature>
<dbReference type="GO" id="GO:0006887">
    <property type="term" value="P:exocytosis"/>
    <property type="evidence" value="ECO:0007669"/>
    <property type="project" value="UniProtKB-KW"/>
</dbReference>
<dbReference type="PRINTS" id="PR00962">
    <property type="entry name" value="LETHAL2GIANT"/>
</dbReference>
<feature type="repeat" description="WD" evidence="5">
    <location>
        <begin position="1423"/>
        <end position="1447"/>
    </location>
</feature>
<keyword evidence="4" id="KW-0677">Repeat</keyword>
<evidence type="ECO:0000259" key="7">
    <source>
        <dbReference type="Pfam" id="PF08366"/>
    </source>
</evidence>
<dbReference type="OrthoDB" id="19944at2759"/>
<accession>A0A6P6XZW1</accession>
<dbReference type="PANTHER" id="PTHR10241">
    <property type="entry name" value="LETHAL 2 GIANT LARVAE PROTEIN"/>
    <property type="match status" value="1"/>
</dbReference>
<dbReference type="InterPro" id="IPR013577">
    <property type="entry name" value="LLGL2"/>
</dbReference>
<dbReference type="Gene3D" id="2.130.10.10">
    <property type="entry name" value="YVTN repeat-like/Quinoprotein amine dehydrogenase"/>
    <property type="match status" value="2"/>
</dbReference>
<dbReference type="InterPro" id="IPR015943">
    <property type="entry name" value="WD40/YVTN_repeat-like_dom_sf"/>
</dbReference>
<dbReference type="InterPro" id="IPR036322">
    <property type="entry name" value="WD40_repeat_dom_sf"/>
</dbReference>
<sequence>MVIIFYFAQKNQIIKSSKQMLLENGNILDLLFANNDDDMIFDKQGKLWINPNDLLMNIDQDQPSIVDDNQFNQYYCRLRGNLLFVVDSFDSKSKQQPSLNLIILSKNFTIKLCDSRTTSKSSSLLFEFCLLLNVSSKNNKTATSTTTVEKYRFACDRIEDRDDWIKKIYLSSFEFLHTLHRALDEDFLLKKLKLKQQQNSNNQTDHLIIDDDDHDYRIDQSPINFHLIIGCDNVNTLCNHSQTSPLLFLKIFQRKNQSKNQETWKFLGQTETIQSRSPQFVNSIRMMDFQQQEIQLKFELYSVIESYFRIELFLAYALDQIQISKQSINVINEVSLTNPKTRKFVGHLKYQIIIDRQNENDGYLNDFSVNNHFQLPQLEMSGKLEKSKEIRMEKEHPDRGNIPETLFNQPPITRRLCFNPYDQSNLSKIIVEEFMQDSSFVFIIPLILLKSFTKDEDFILKIIVEQKQSLSRCNFYEKLLNFHSETKKLLEKIIQDISTFKLTHTFRPSKMKKDLFIQFIPINLHRQLFHVEFNGKSSNQLRIYTVGAFACHHYGFDKFNWKNFAGTTTQTTNVDEIWKLFQKLWKISHNEQKIFECLDNLDNYFNNNDDDNLSKIKLLYEKIHRWSEDLIDLIDTNDLDQMMNNNNDNDLRNYLEELHLEPIDLIYLNIKACFVDIDDKIQRYQTTKTTTTTKFINEFEPCNRKLRNAIGSLKRTIFVCYISAFARIVTGSTTKDNHLESFRQIKFRWLSLLCQSLTAVIIFIQDQILDEKICFDFLTNINRTGNILILFEALLSCFSEETGMLEDMLFALDTISNITHITFCFDGDQMTNSGTKMIPKIDFNSDKIHLLFHIDPVKIAGTKKFERIIECRLLPLIFNVGVNHQASLPNNIFKKSLQEELNESSYKKLKSFIEEFYPTNNHCRQLLFDLETELKRFKSKNIRILELSNEICRQFDGNIIKTTCCKSAKDRTGMSVTLEEVRFVFKFLNFQKDLHQHLFQTMLDTIRSYGKLGVEFHYQFEDDDNDCQEIVQIFFISRLAAVLCLCEDFSIHLLKIPTKSTNSDITKLYSNNFFVQNNDGDNDHHTNQQPSKIITSLALNEKQTILFIGLNNGDIQLMNIDDSLSLKDDSTIKLDEILKSIPEDLKLKPGSVEVIQEQPGQDGKILIGYNRSLIVLWNYQQKSLENYFHIEQHLEHLSWNNGNGGNDGFISCHNDGSYNVWSANQEQHDCKNFKLPYGPFPCKAIRKIFWNSSPSGEYIIFNGGMPRASYGDKETVSIIHNIDNNNGENSSSANERNIVLDFTSKIVDFLPIFSSTENDDNDSSKLEALVVLAVEELVVIDLQHQDWPQFKLPYLSCLHSSPITYSQYYSNVNPDIFKQILDSGTNESNVKYSQNNWPINGGIAAISTSTGSSATLINDQQHNLLITGHEDGTVRFWDSSSTRSLKYLYTIHTSKLFNLNEDDILLENDGDDHNLSGGQDGEDDDDQIEWPPFRKVGQFDPYSDDPRLAIRKLTFCPEQGLLVVGGTAGQIILFDFNEKPLELRSEFIEIRIIDEKDSFIWKGHNCLPVRKSMIKFSSGYQPKNFIQIYPPAAITALVISTCWQVVSIGTAHGFTLFDYQKNLRLIVKSTLKPSNISSAMGGDALISRRKSFKKSLRESFRRLRRSRSQKSKRNIQKTNQQQSTGKIHEVNNRLMNNRTITEQIDHHSIKPVERAIEANVTNKSSDDMMSSMVRFFYFCSSPIISNSKYYHYHFSDQLCPSFWVGTNAGTLFIYVLMNDKNASTTTTTSIRCWQLAKEVQLKHKAPIIFIRLIDSNGRPLSENILPSQQQQSIESNEKSISIPNRILICSEEQFKLFSLPNFKTIQKFKLTAHEGARVRKIDFGKFYHKQNSNLMEYSLMFLTNLGDVNVFQSWPDFRRKYQQQVLKKEDIHGICSFIFTNNGEGFYLKSSSEYQRFTLSARRSDQQECHIKLAEIQATNETNSNKIS</sequence>
<keyword evidence="8" id="KW-1185">Reference proteome</keyword>
<gene>
    <name evidence="9" type="primary">LOC113792676</name>
</gene>
<dbReference type="GO" id="GO:0032878">
    <property type="term" value="P:regulation of establishment or maintenance of cell polarity"/>
    <property type="evidence" value="ECO:0007669"/>
    <property type="project" value="TreeGrafter"/>
</dbReference>
<dbReference type="GO" id="GO:0051294">
    <property type="term" value="P:establishment of spindle orientation"/>
    <property type="evidence" value="ECO:0007669"/>
    <property type="project" value="TreeGrafter"/>
</dbReference>
<dbReference type="Proteomes" id="UP000515146">
    <property type="component" value="Unplaced"/>
</dbReference>
<evidence type="ECO:0000313" key="9">
    <source>
        <dbReference type="RefSeq" id="XP_027198391.1"/>
    </source>
</evidence>
<organism evidence="8 9">
    <name type="scientific">Dermatophagoides pteronyssinus</name>
    <name type="common">European house dust mite</name>
    <dbReference type="NCBI Taxonomy" id="6956"/>
    <lineage>
        <taxon>Eukaryota</taxon>
        <taxon>Metazoa</taxon>
        <taxon>Ecdysozoa</taxon>
        <taxon>Arthropoda</taxon>
        <taxon>Chelicerata</taxon>
        <taxon>Arachnida</taxon>
        <taxon>Acari</taxon>
        <taxon>Acariformes</taxon>
        <taxon>Sarcoptiformes</taxon>
        <taxon>Astigmata</taxon>
        <taxon>Psoroptidia</taxon>
        <taxon>Analgoidea</taxon>
        <taxon>Pyroglyphidae</taxon>
        <taxon>Dermatophagoidinae</taxon>
        <taxon>Dermatophagoides</taxon>
    </lineage>
</organism>
<dbReference type="SMART" id="SM00320">
    <property type="entry name" value="WD40"/>
    <property type="match status" value="4"/>
</dbReference>
<dbReference type="GO" id="GO:0030866">
    <property type="term" value="P:cortical actin cytoskeleton organization"/>
    <property type="evidence" value="ECO:0007669"/>
    <property type="project" value="TreeGrafter"/>
</dbReference>
<evidence type="ECO:0000256" key="1">
    <source>
        <dbReference type="ARBA" id="ARBA00008070"/>
    </source>
</evidence>
<name>A0A6P6XZW1_DERPT</name>
<dbReference type="KEGG" id="dpte:113792676"/>
<feature type="compositionally biased region" description="Polar residues" evidence="6">
    <location>
        <begin position="1676"/>
        <end position="1685"/>
    </location>
</feature>
<dbReference type="GO" id="GO:0030864">
    <property type="term" value="C:cortical actin cytoskeleton"/>
    <property type="evidence" value="ECO:0007669"/>
    <property type="project" value="TreeGrafter"/>
</dbReference>